<dbReference type="STRING" id="1314782.A0A165MKR0"/>
<proteinExistence type="predicted"/>
<protein>
    <recommendedName>
        <fullName evidence="3">Reverse transcriptase domain-containing protein</fullName>
    </recommendedName>
</protein>
<evidence type="ECO:0000313" key="2">
    <source>
        <dbReference type="Proteomes" id="UP000076761"/>
    </source>
</evidence>
<gene>
    <name evidence="1" type="ORF">NEOLEDRAFT_1193331</name>
</gene>
<dbReference type="Proteomes" id="UP000076761">
    <property type="component" value="Unassembled WGS sequence"/>
</dbReference>
<dbReference type="OrthoDB" id="2205812at2759"/>
<evidence type="ECO:0008006" key="3">
    <source>
        <dbReference type="Google" id="ProtNLM"/>
    </source>
</evidence>
<reference evidence="1 2" key="1">
    <citation type="journal article" date="2016" name="Mol. Biol. Evol.">
        <title>Comparative Genomics of Early-Diverging Mushroom-Forming Fungi Provides Insights into the Origins of Lignocellulose Decay Capabilities.</title>
        <authorList>
            <person name="Nagy L.G."/>
            <person name="Riley R."/>
            <person name="Tritt A."/>
            <person name="Adam C."/>
            <person name="Daum C."/>
            <person name="Floudas D."/>
            <person name="Sun H."/>
            <person name="Yadav J.S."/>
            <person name="Pangilinan J."/>
            <person name="Larsson K.H."/>
            <person name="Matsuura K."/>
            <person name="Barry K."/>
            <person name="Labutti K."/>
            <person name="Kuo R."/>
            <person name="Ohm R.A."/>
            <person name="Bhattacharya S.S."/>
            <person name="Shirouzu T."/>
            <person name="Yoshinaga Y."/>
            <person name="Martin F.M."/>
            <person name="Grigoriev I.V."/>
            <person name="Hibbett D.S."/>
        </authorList>
    </citation>
    <scope>NUCLEOTIDE SEQUENCE [LARGE SCALE GENOMIC DNA]</scope>
    <source>
        <strain evidence="1 2">HHB14362 ss-1</strain>
    </source>
</reference>
<sequence length="310" mass="34854">MLRNSPDLQGYSIPGIKDKILITLFADDTTIYLKQTNCYNDLQTILTCWCCASGAKFNAEKTEIIPIATETHCSLILANRQLHPDDAPLPLSIHIAKEGEAIHSLGAWIGNNVNNISPWEPVIDKISLTLSRFQRSHPTLTSKTIMVQWSIGGMSQYLAKVQGMPQNIEDALEKLTHAFIWTNPSHPPISLNQLYKDKSHGGIGLLDIHSRNEAIELTWLCEYLDISPSRPAWAFVVDILINQLAPEGIPDQTRLNTFLQKWDIPTRGRCASTLPVYALVMLHTAKRYSTSFAPAQLSQRLKRQMPAFYH</sequence>
<name>A0A165MKR0_9AGAM</name>
<dbReference type="InParanoid" id="A0A165MKR0"/>
<organism evidence="1 2">
    <name type="scientific">Neolentinus lepideus HHB14362 ss-1</name>
    <dbReference type="NCBI Taxonomy" id="1314782"/>
    <lineage>
        <taxon>Eukaryota</taxon>
        <taxon>Fungi</taxon>
        <taxon>Dikarya</taxon>
        <taxon>Basidiomycota</taxon>
        <taxon>Agaricomycotina</taxon>
        <taxon>Agaricomycetes</taxon>
        <taxon>Gloeophyllales</taxon>
        <taxon>Gloeophyllaceae</taxon>
        <taxon>Neolentinus</taxon>
    </lineage>
</organism>
<dbReference type="EMBL" id="KV425681">
    <property type="protein sequence ID" value="KZT18460.1"/>
    <property type="molecule type" value="Genomic_DNA"/>
</dbReference>
<dbReference type="AlphaFoldDB" id="A0A165MKR0"/>
<accession>A0A165MKR0</accession>
<feature type="non-terminal residue" evidence="1">
    <location>
        <position position="310"/>
    </location>
</feature>
<evidence type="ECO:0000313" key="1">
    <source>
        <dbReference type="EMBL" id="KZT18460.1"/>
    </source>
</evidence>
<keyword evidence="2" id="KW-1185">Reference proteome</keyword>